<dbReference type="SUPFAM" id="SSF51306">
    <property type="entry name" value="LexA/Signal peptidase"/>
    <property type="match status" value="1"/>
</dbReference>
<dbReference type="InterPro" id="IPR015927">
    <property type="entry name" value="Peptidase_S24_S26A/B/C"/>
</dbReference>
<reference evidence="2 3" key="1">
    <citation type="submission" date="2014-04" db="EMBL/GenBank/DDBJ databases">
        <title>A comprehensive comparison of genomes of Erythrobacter spp. strains.</title>
        <authorList>
            <person name="Zheng Q."/>
        </authorList>
    </citation>
    <scope>NUCLEOTIDE SEQUENCE [LARGE SCALE GENOMIC DNA]</scope>
    <source>
        <strain evidence="2 3">DSM 6997</strain>
    </source>
</reference>
<dbReference type="AlphaFoldDB" id="A0A074M7W6"/>
<dbReference type="Proteomes" id="UP000027647">
    <property type="component" value="Unassembled WGS sequence"/>
</dbReference>
<dbReference type="Gene3D" id="2.10.109.10">
    <property type="entry name" value="Umud Fragment, subunit A"/>
    <property type="match status" value="1"/>
</dbReference>
<dbReference type="CDD" id="cd06462">
    <property type="entry name" value="Peptidase_S24_S26"/>
    <property type="match status" value="1"/>
</dbReference>
<sequence length="93" mass="10174">MIGYKIAMIRDKSMEPRLPKGSLVLFKSKVRPKRGDTVLALHPEIGKVVQRVTAVGRKGGVHLSAECKRGDEAQSVGRVEPADVLGVMVRRLV</sequence>
<dbReference type="Pfam" id="PF00717">
    <property type="entry name" value="Peptidase_S24"/>
    <property type="match status" value="1"/>
</dbReference>
<keyword evidence="3" id="KW-1185">Reference proteome</keyword>
<feature type="domain" description="Peptidase S24/S26A/S26B/S26C" evidence="1">
    <location>
        <begin position="7"/>
        <end position="66"/>
    </location>
</feature>
<dbReference type="EMBL" id="JMIW01000002">
    <property type="protein sequence ID" value="KEO90861.1"/>
    <property type="molecule type" value="Genomic_DNA"/>
</dbReference>
<dbReference type="InterPro" id="IPR036286">
    <property type="entry name" value="LexA/Signal_pep-like_sf"/>
</dbReference>
<accession>A0A074M7W6</accession>
<organism evidence="2 3">
    <name type="scientific">Erythrobacter longus</name>
    <dbReference type="NCBI Taxonomy" id="1044"/>
    <lineage>
        <taxon>Bacteria</taxon>
        <taxon>Pseudomonadati</taxon>
        <taxon>Pseudomonadota</taxon>
        <taxon>Alphaproteobacteria</taxon>
        <taxon>Sphingomonadales</taxon>
        <taxon>Erythrobacteraceae</taxon>
        <taxon>Erythrobacter/Porphyrobacter group</taxon>
        <taxon>Erythrobacter</taxon>
    </lineage>
</organism>
<comment type="caution">
    <text evidence="2">The sequence shown here is derived from an EMBL/GenBank/DDBJ whole genome shotgun (WGS) entry which is preliminary data.</text>
</comment>
<proteinExistence type="predicted"/>
<gene>
    <name evidence="2" type="ORF">EH31_07430</name>
</gene>
<dbReference type="RefSeq" id="WP_034959314.1">
    <property type="nucleotide sequence ID" value="NZ_JMIW01000002.1"/>
</dbReference>
<evidence type="ECO:0000259" key="1">
    <source>
        <dbReference type="Pfam" id="PF00717"/>
    </source>
</evidence>
<protein>
    <recommendedName>
        <fullName evidence="1">Peptidase S24/S26A/S26B/S26C domain-containing protein</fullName>
    </recommendedName>
</protein>
<evidence type="ECO:0000313" key="3">
    <source>
        <dbReference type="Proteomes" id="UP000027647"/>
    </source>
</evidence>
<name>A0A074M7W6_ERYLO</name>
<evidence type="ECO:0000313" key="2">
    <source>
        <dbReference type="EMBL" id="KEO90861.1"/>
    </source>
</evidence>